<dbReference type="PATRIC" id="fig|1526658.3.peg.3971"/>
<evidence type="ECO:0000313" key="3">
    <source>
        <dbReference type="EMBL" id="KPH80752.1"/>
    </source>
</evidence>
<evidence type="ECO:0000256" key="2">
    <source>
        <dbReference type="SAM" id="SignalP"/>
    </source>
</evidence>
<dbReference type="Pfam" id="PF04955">
    <property type="entry name" value="HupE_UreJ"/>
    <property type="match status" value="1"/>
</dbReference>
<comment type="caution">
    <text evidence="3">The sequence shown here is derived from an EMBL/GenBank/DDBJ whole genome shotgun (WGS) entry which is preliminary data.</text>
</comment>
<proteinExistence type="predicted"/>
<evidence type="ECO:0000313" key="4">
    <source>
        <dbReference type="Proteomes" id="UP000037822"/>
    </source>
</evidence>
<protein>
    <recommendedName>
        <fullName evidence="5">Urease accessory protein</fullName>
    </recommendedName>
</protein>
<feature type="signal peptide" evidence="2">
    <location>
        <begin position="1"/>
        <end position="23"/>
    </location>
</feature>
<dbReference type="AlphaFoldDB" id="A0A0N1F4W0"/>
<organism evidence="3 4">
    <name type="scientific">Bosea vaviloviae</name>
    <dbReference type="NCBI Taxonomy" id="1526658"/>
    <lineage>
        <taxon>Bacteria</taxon>
        <taxon>Pseudomonadati</taxon>
        <taxon>Pseudomonadota</taxon>
        <taxon>Alphaproteobacteria</taxon>
        <taxon>Hyphomicrobiales</taxon>
        <taxon>Boseaceae</taxon>
        <taxon>Bosea</taxon>
    </lineage>
</organism>
<gene>
    <name evidence="3" type="ORF">AE618_12680</name>
</gene>
<keyword evidence="4" id="KW-1185">Reference proteome</keyword>
<evidence type="ECO:0008006" key="5">
    <source>
        <dbReference type="Google" id="ProtNLM"/>
    </source>
</evidence>
<evidence type="ECO:0000256" key="1">
    <source>
        <dbReference type="SAM" id="Phobius"/>
    </source>
</evidence>
<feature type="chain" id="PRO_5005870952" description="Urease accessory protein" evidence="2">
    <location>
        <begin position="24"/>
        <end position="193"/>
    </location>
</feature>
<dbReference type="RefSeq" id="WP_054209558.1">
    <property type="nucleotide sequence ID" value="NZ_LGSZ01000040.1"/>
</dbReference>
<keyword evidence="2" id="KW-0732">Signal</keyword>
<feature type="transmembrane region" description="Helical" evidence="1">
    <location>
        <begin position="144"/>
        <end position="167"/>
    </location>
</feature>
<feature type="transmembrane region" description="Helical" evidence="1">
    <location>
        <begin position="39"/>
        <end position="59"/>
    </location>
</feature>
<keyword evidence="1" id="KW-0472">Membrane</keyword>
<accession>A0A0N1F4W0</accession>
<name>A0A0N1F4W0_9HYPH</name>
<feature type="transmembrane region" description="Helical" evidence="1">
    <location>
        <begin position="174"/>
        <end position="192"/>
    </location>
</feature>
<dbReference type="EMBL" id="LGSZ01000040">
    <property type="protein sequence ID" value="KPH80752.1"/>
    <property type="molecule type" value="Genomic_DNA"/>
</dbReference>
<feature type="transmembrane region" description="Helical" evidence="1">
    <location>
        <begin position="115"/>
        <end position="132"/>
    </location>
</feature>
<feature type="transmembrane region" description="Helical" evidence="1">
    <location>
        <begin position="90"/>
        <end position="108"/>
    </location>
</feature>
<reference evidence="3 4" key="1">
    <citation type="submission" date="2015-07" db="EMBL/GenBank/DDBJ databases">
        <title>Whole genome sequencing of Bosea vaviloviae isolated from cave pool.</title>
        <authorList>
            <person name="Tan N.E.H."/>
            <person name="Lee Y.P."/>
            <person name="Gan H.M."/>
            <person name="Barton H."/>
            <person name="Savka M.A."/>
        </authorList>
    </citation>
    <scope>NUCLEOTIDE SEQUENCE [LARGE SCALE GENOMIC DNA]</scope>
    <source>
        <strain evidence="3 4">SD260</strain>
    </source>
</reference>
<dbReference type="PIRSF" id="PIRSF016919">
    <property type="entry name" value="HupE_UreJ"/>
    <property type="match status" value="1"/>
</dbReference>
<keyword evidence="1" id="KW-1133">Transmembrane helix</keyword>
<keyword evidence="1" id="KW-0812">Transmembrane</keyword>
<feature type="transmembrane region" description="Helical" evidence="1">
    <location>
        <begin position="66"/>
        <end position="84"/>
    </location>
</feature>
<sequence>MQAVVKRMGVALLVAVMAGPALAHTGVGAVYGFQAGLLHPLLGADHVLAMVAVGLWAGLVGGRARLAYPLAFVAMMVVAGLWGMSGAALPGVEIGIAVSVIVLGLAIALRATPPLAAGAAACAIFAIFHGHAHGAELPDGAGAFSYAAGFVLATVALHGAGLAAAGALAQRAPLLARVAGGGLALAGLAILAS</sequence>
<dbReference type="Proteomes" id="UP000037822">
    <property type="component" value="Unassembled WGS sequence"/>
</dbReference>
<dbReference type="InterPro" id="IPR007038">
    <property type="entry name" value="HupE_UreJ"/>
</dbReference>